<keyword evidence="2" id="KW-1185">Reference proteome</keyword>
<dbReference type="HOGENOM" id="CLU_078567_0_0_1"/>
<name>A0A0D0CJH9_9AGAR</name>
<feature type="non-terminal residue" evidence="1">
    <location>
        <position position="1"/>
    </location>
</feature>
<accession>A0A0D0CJH9</accession>
<dbReference type="AlphaFoldDB" id="A0A0D0CJH9"/>
<feature type="non-terminal residue" evidence="1">
    <location>
        <position position="232"/>
    </location>
</feature>
<gene>
    <name evidence="1" type="ORF">GYMLUDRAFT_146560</name>
</gene>
<dbReference type="Proteomes" id="UP000053593">
    <property type="component" value="Unassembled WGS sequence"/>
</dbReference>
<dbReference type="EMBL" id="KN834809">
    <property type="protein sequence ID" value="KIK55173.1"/>
    <property type="molecule type" value="Genomic_DNA"/>
</dbReference>
<evidence type="ECO:0000313" key="2">
    <source>
        <dbReference type="Proteomes" id="UP000053593"/>
    </source>
</evidence>
<dbReference type="OrthoDB" id="2423701at2759"/>
<evidence type="ECO:0000313" key="1">
    <source>
        <dbReference type="EMBL" id="KIK55173.1"/>
    </source>
</evidence>
<protein>
    <submittedName>
        <fullName evidence="1">Uncharacterized protein</fullName>
    </submittedName>
</protein>
<organism evidence="1 2">
    <name type="scientific">Collybiopsis luxurians FD-317 M1</name>
    <dbReference type="NCBI Taxonomy" id="944289"/>
    <lineage>
        <taxon>Eukaryota</taxon>
        <taxon>Fungi</taxon>
        <taxon>Dikarya</taxon>
        <taxon>Basidiomycota</taxon>
        <taxon>Agaricomycotina</taxon>
        <taxon>Agaricomycetes</taxon>
        <taxon>Agaricomycetidae</taxon>
        <taxon>Agaricales</taxon>
        <taxon>Marasmiineae</taxon>
        <taxon>Omphalotaceae</taxon>
        <taxon>Collybiopsis</taxon>
        <taxon>Collybiopsis luxurians</taxon>
    </lineage>
</organism>
<reference evidence="1 2" key="1">
    <citation type="submission" date="2014-04" db="EMBL/GenBank/DDBJ databases">
        <title>Evolutionary Origins and Diversification of the Mycorrhizal Mutualists.</title>
        <authorList>
            <consortium name="DOE Joint Genome Institute"/>
            <consortium name="Mycorrhizal Genomics Consortium"/>
            <person name="Kohler A."/>
            <person name="Kuo A."/>
            <person name="Nagy L.G."/>
            <person name="Floudas D."/>
            <person name="Copeland A."/>
            <person name="Barry K.W."/>
            <person name="Cichocki N."/>
            <person name="Veneault-Fourrey C."/>
            <person name="LaButti K."/>
            <person name="Lindquist E.A."/>
            <person name="Lipzen A."/>
            <person name="Lundell T."/>
            <person name="Morin E."/>
            <person name="Murat C."/>
            <person name="Riley R."/>
            <person name="Ohm R."/>
            <person name="Sun H."/>
            <person name="Tunlid A."/>
            <person name="Henrissat B."/>
            <person name="Grigoriev I.V."/>
            <person name="Hibbett D.S."/>
            <person name="Martin F."/>
        </authorList>
    </citation>
    <scope>NUCLEOTIDE SEQUENCE [LARGE SCALE GENOMIC DNA]</scope>
    <source>
        <strain evidence="1 2">FD-317 M1</strain>
    </source>
</reference>
<sequence length="232" mass="26899">AMERLRKEGWDSTRPALSLIVRHWIYIGFIAQKVASNHSFAMEAHKNALNVINWGRQVWKDVPSNERGTIFDLSFRRGVWSMYIDTLMAALSADKENMELIENIFEEADAILKDIKQNPYNSKDFNYLPDFGFYLSFYCNIEGSALACKGLCHHFLAEFGSDRSPKTIISHYQSAIEMYTKAAGALPEDDELHTWYLYCAYNFMEVTNTPASIVMKTLERIRLSLPKMRRIW</sequence>
<proteinExistence type="predicted"/>